<reference evidence="1 2" key="1">
    <citation type="journal article" date="2012" name="PLoS Pathog.">
        <title>The genome of the obligate intracellular parasite Trachipleistophora hominis: new insights into microsporidian genome dynamics and reductive evolution.</title>
        <authorList>
            <person name="Heinz E."/>
            <person name="Williams T.A."/>
            <person name="Nakjang S."/>
            <person name="Noel C.J."/>
            <person name="Swan D.C."/>
            <person name="Goldberg A.V."/>
            <person name="Harris S.R."/>
            <person name="Weinmaier T."/>
            <person name="Markert S."/>
            <person name="Becher D."/>
            <person name="Bernhardt J."/>
            <person name="Dagan T."/>
            <person name="Hacker C."/>
            <person name="Lucocq J.M."/>
            <person name="Schweder T."/>
            <person name="Rattei T."/>
            <person name="Hall N."/>
            <person name="Hirt R.P."/>
            <person name="Embley T.M."/>
        </authorList>
    </citation>
    <scope>NUCLEOTIDE SEQUENCE [LARGE SCALE GENOMIC DNA]</scope>
</reference>
<dbReference type="Proteomes" id="UP000011185">
    <property type="component" value="Unassembled WGS sequence"/>
</dbReference>
<accession>L7JYN7</accession>
<gene>
    <name evidence="1" type="ORF">THOM_1185</name>
</gene>
<evidence type="ECO:0000313" key="2">
    <source>
        <dbReference type="Proteomes" id="UP000011185"/>
    </source>
</evidence>
<dbReference type="VEuPathDB" id="MicrosporidiaDB:THOM_1185"/>
<organism evidence="1 2">
    <name type="scientific">Trachipleistophora hominis</name>
    <name type="common">Microsporidian parasite</name>
    <dbReference type="NCBI Taxonomy" id="72359"/>
    <lineage>
        <taxon>Eukaryota</taxon>
        <taxon>Fungi</taxon>
        <taxon>Fungi incertae sedis</taxon>
        <taxon>Microsporidia</taxon>
        <taxon>Pleistophoridae</taxon>
        <taxon>Trachipleistophora</taxon>
    </lineage>
</organism>
<dbReference type="InParanoid" id="L7JYN7"/>
<sequence>MPSNTLTIKHIPSVPLSLIKQYFSTFYPCTVSQSTNKTTITYKTAQHALYTRKVLTNTALNNHTITFILKSKARVYVRECDEKMAYDRASKYGECVVGRKGQGCIVTFERFKNADEFVESGGGEYAFKNGDERWGSVSDREEEEMSDDMAVMID</sequence>
<keyword evidence="2" id="KW-1185">Reference proteome</keyword>
<dbReference type="HOGENOM" id="CLU_1714698_0_0_1"/>
<evidence type="ECO:0000313" key="1">
    <source>
        <dbReference type="EMBL" id="ELQ75857.1"/>
    </source>
</evidence>
<protein>
    <submittedName>
        <fullName evidence="1">Uncharacterized protein</fullName>
    </submittedName>
</protein>
<dbReference type="OMA" id="SKYGECV"/>
<dbReference type="OrthoDB" id="10330359at2759"/>
<dbReference type="AlphaFoldDB" id="L7JYN7"/>
<dbReference type="EMBL" id="JH993913">
    <property type="protein sequence ID" value="ELQ75857.1"/>
    <property type="molecule type" value="Genomic_DNA"/>
</dbReference>
<name>L7JYN7_TRAHO</name>
<proteinExistence type="predicted"/>